<evidence type="ECO:0000256" key="14">
    <source>
        <dbReference type="SAM" id="MobiDB-lite"/>
    </source>
</evidence>
<keyword evidence="6" id="KW-0808">Transferase</keyword>
<dbReference type="FunFam" id="1.10.287.130:FF:000001">
    <property type="entry name" value="Two-component sensor histidine kinase"/>
    <property type="match status" value="1"/>
</dbReference>
<evidence type="ECO:0000259" key="16">
    <source>
        <dbReference type="PROSITE" id="PS50109"/>
    </source>
</evidence>
<feature type="domain" description="Histidine kinase" evidence="16">
    <location>
        <begin position="273"/>
        <end position="490"/>
    </location>
</feature>
<dbReference type="SUPFAM" id="SSF158472">
    <property type="entry name" value="HAMP domain-like"/>
    <property type="match status" value="1"/>
</dbReference>
<dbReference type="SMART" id="SM00387">
    <property type="entry name" value="HATPase_c"/>
    <property type="match status" value="1"/>
</dbReference>
<evidence type="ECO:0000256" key="2">
    <source>
        <dbReference type="ARBA" id="ARBA00004651"/>
    </source>
</evidence>
<dbReference type="GO" id="GO:0005524">
    <property type="term" value="F:ATP binding"/>
    <property type="evidence" value="ECO:0007669"/>
    <property type="project" value="UniProtKB-KW"/>
</dbReference>
<evidence type="ECO:0000256" key="8">
    <source>
        <dbReference type="ARBA" id="ARBA00022741"/>
    </source>
</evidence>
<dbReference type="GO" id="GO:0005886">
    <property type="term" value="C:plasma membrane"/>
    <property type="evidence" value="ECO:0007669"/>
    <property type="project" value="UniProtKB-SubCell"/>
</dbReference>
<dbReference type="PANTHER" id="PTHR45528:SF1">
    <property type="entry name" value="SENSOR HISTIDINE KINASE CPXA"/>
    <property type="match status" value="1"/>
</dbReference>
<keyword evidence="12" id="KW-0902">Two-component regulatory system</keyword>
<dbReference type="InterPro" id="IPR003661">
    <property type="entry name" value="HisK_dim/P_dom"/>
</dbReference>
<keyword evidence="4" id="KW-1003">Cell membrane</keyword>
<keyword evidence="11 15" id="KW-1133">Transmembrane helix</keyword>
<sequence length="533" mass="58562">MQKSLFGKYLRVTMVIVLASFIVLGSVMMFVFSQYTKSDKRKLLMQNASSMASITSVVDITNNGAPELLKVFVRTFSLNIDADIFVTDLEGNVLFGAYANSTSNIGANFIPQTKISADIVKCASEGSYTGDGRKNGIYDTPYYVVGVPLYSVAETSSSEAGGENSTRVPVGAVFAAMNAASLTEYQFAALQMFLIAAAAAFILAFVVVGLFSYRLVKPLRQMSAAAKSFGDGDFSIRVPVTSNDEIGQLATAFNNMADSLSGSESMNRSFVANVSHELKTPMTTIAGFIDGILDGTIPPERQSHYLHIVSDEVKRLSRLVRTMLNLSRIDNGELKLRPNDFDISETVLSTVLTFEKSIDEKKIDIRGLDTLQPMQVHGDEDLLHQVVYNLVENAVKFTNTEGYISFNVSDSIDRIVVTIENSGSGIQSDELPLVFEKFYKTDKSRSQDKNGMGLGLYLVRTIIKLHGGDISVSSVVNEYTRFSFYIPKPQEPPKLKYNTGSIPVTVPVEDAVISERPKKEHHGHKDNKEPDQK</sequence>
<dbReference type="Proteomes" id="UP001199424">
    <property type="component" value="Unassembled WGS sequence"/>
</dbReference>
<dbReference type="PROSITE" id="PS50885">
    <property type="entry name" value="HAMP"/>
    <property type="match status" value="1"/>
</dbReference>
<dbReference type="Gene3D" id="3.30.565.10">
    <property type="entry name" value="Histidine kinase-like ATPase, C-terminal domain"/>
    <property type="match status" value="1"/>
</dbReference>
<dbReference type="SMART" id="SM00304">
    <property type="entry name" value="HAMP"/>
    <property type="match status" value="1"/>
</dbReference>
<evidence type="ECO:0000256" key="7">
    <source>
        <dbReference type="ARBA" id="ARBA00022692"/>
    </source>
</evidence>
<evidence type="ECO:0000313" key="18">
    <source>
        <dbReference type="EMBL" id="MCC2135986.1"/>
    </source>
</evidence>
<feature type="transmembrane region" description="Helical" evidence="15">
    <location>
        <begin position="187"/>
        <end position="213"/>
    </location>
</feature>
<evidence type="ECO:0000256" key="3">
    <source>
        <dbReference type="ARBA" id="ARBA00012438"/>
    </source>
</evidence>
<dbReference type="EC" id="2.7.13.3" evidence="3"/>
<dbReference type="Pfam" id="PF00512">
    <property type="entry name" value="HisKA"/>
    <property type="match status" value="1"/>
</dbReference>
<dbReference type="Gene3D" id="1.10.287.130">
    <property type="match status" value="1"/>
</dbReference>
<evidence type="ECO:0000256" key="13">
    <source>
        <dbReference type="ARBA" id="ARBA00023136"/>
    </source>
</evidence>
<dbReference type="SUPFAM" id="SSF47384">
    <property type="entry name" value="Homodimeric domain of signal transducing histidine kinase"/>
    <property type="match status" value="1"/>
</dbReference>
<dbReference type="InterPro" id="IPR003594">
    <property type="entry name" value="HATPase_dom"/>
</dbReference>
<evidence type="ECO:0000259" key="17">
    <source>
        <dbReference type="PROSITE" id="PS50885"/>
    </source>
</evidence>
<protein>
    <recommendedName>
        <fullName evidence="3">histidine kinase</fullName>
        <ecNumber evidence="3">2.7.13.3</ecNumber>
    </recommendedName>
</protein>
<dbReference type="Gene3D" id="6.10.340.10">
    <property type="match status" value="1"/>
</dbReference>
<dbReference type="GO" id="GO:0000155">
    <property type="term" value="F:phosphorelay sensor kinase activity"/>
    <property type="evidence" value="ECO:0007669"/>
    <property type="project" value="InterPro"/>
</dbReference>
<evidence type="ECO:0000256" key="12">
    <source>
        <dbReference type="ARBA" id="ARBA00023012"/>
    </source>
</evidence>
<dbReference type="CDD" id="cd00082">
    <property type="entry name" value="HisKA"/>
    <property type="match status" value="1"/>
</dbReference>
<keyword evidence="9 18" id="KW-0418">Kinase</keyword>
<organism evidence="18 19">
    <name type="scientific">Hominenteromicrobium mulieris</name>
    <dbReference type="NCBI Taxonomy" id="2885357"/>
    <lineage>
        <taxon>Bacteria</taxon>
        <taxon>Bacillati</taxon>
        <taxon>Bacillota</taxon>
        <taxon>Clostridia</taxon>
        <taxon>Eubacteriales</taxon>
        <taxon>Oscillospiraceae</taxon>
        <taxon>Hominenteromicrobium</taxon>
    </lineage>
</organism>
<dbReference type="SMART" id="SM00388">
    <property type="entry name" value="HisKA"/>
    <property type="match status" value="1"/>
</dbReference>
<dbReference type="FunFam" id="3.30.565.10:FF:000006">
    <property type="entry name" value="Sensor histidine kinase WalK"/>
    <property type="match status" value="1"/>
</dbReference>
<dbReference type="AlphaFoldDB" id="A0AAE3AIP7"/>
<keyword evidence="8" id="KW-0547">Nucleotide-binding</keyword>
<evidence type="ECO:0000256" key="15">
    <source>
        <dbReference type="SAM" id="Phobius"/>
    </source>
</evidence>
<dbReference type="RefSeq" id="WP_308448571.1">
    <property type="nucleotide sequence ID" value="NZ_JAJEQC010000002.1"/>
</dbReference>
<evidence type="ECO:0000256" key="11">
    <source>
        <dbReference type="ARBA" id="ARBA00022989"/>
    </source>
</evidence>
<feature type="region of interest" description="Disordered" evidence="14">
    <location>
        <begin position="509"/>
        <end position="533"/>
    </location>
</feature>
<comment type="caution">
    <text evidence="18">The sequence shown here is derived from an EMBL/GenBank/DDBJ whole genome shotgun (WGS) entry which is preliminary data.</text>
</comment>
<evidence type="ECO:0000256" key="10">
    <source>
        <dbReference type="ARBA" id="ARBA00022840"/>
    </source>
</evidence>
<dbReference type="InterPro" id="IPR036097">
    <property type="entry name" value="HisK_dim/P_sf"/>
</dbReference>
<evidence type="ECO:0000256" key="6">
    <source>
        <dbReference type="ARBA" id="ARBA00022679"/>
    </source>
</evidence>
<keyword evidence="10" id="KW-0067">ATP-binding</keyword>
<keyword evidence="5" id="KW-0597">Phosphoprotein</keyword>
<feature type="transmembrane region" description="Helical" evidence="15">
    <location>
        <begin position="12"/>
        <end position="32"/>
    </location>
</feature>
<evidence type="ECO:0000256" key="1">
    <source>
        <dbReference type="ARBA" id="ARBA00000085"/>
    </source>
</evidence>
<comment type="catalytic activity">
    <reaction evidence="1">
        <text>ATP + protein L-histidine = ADP + protein N-phospho-L-histidine.</text>
        <dbReference type="EC" id="2.7.13.3"/>
    </reaction>
</comment>
<evidence type="ECO:0000256" key="9">
    <source>
        <dbReference type="ARBA" id="ARBA00022777"/>
    </source>
</evidence>
<dbReference type="InterPro" id="IPR004358">
    <property type="entry name" value="Sig_transdc_His_kin-like_C"/>
</dbReference>
<evidence type="ECO:0000256" key="4">
    <source>
        <dbReference type="ARBA" id="ARBA00022475"/>
    </source>
</evidence>
<keyword evidence="19" id="KW-1185">Reference proteome</keyword>
<dbReference type="InterPro" id="IPR005467">
    <property type="entry name" value="His_kinase_dom"/>
</dbReference>
<dbReference type="InterPro" id="IPR003660">
    <property type="entry name" value="HAMP_dom"/>
</dbReference>
<dbReference type="EMBL" id="JAJEQC010000002">
    <property type="protein sequence ID" value="MCC2135986.1"/>
    <property type="molecule type" value="Genomic_DNA"/>
</dbReference>
<dbReference type="PRINTS" id="PR00344">
    <property type="entry name" value="BCTRLSENSOR"/>
</dbReference>
<dbReference type="Pfam" id="PF02518">
    <property type="entry name" value="HATPase_c"/>
    <property type="match status" value="1"/>
</dbReference>
<accession>A0AAE3AIP7</accession>
<dbReference type="CDD" id="cd06225">
    <property type="entry name" value="HAMP"/>
    <property type="match status" value="1"/>
</dbReference>
<dbReference type="InterPro" id="IPR050398">
    <property type="entry name" value="HssS/ArlS-like"/>
</dbReference>
<gene>
    <name evidence="18" type="ORF">LKD31_03025</name>
</gene>
<keyword evidence="13 15" id="KW-0472">Membrane</keyword>
<evidence type="ECO:0000313" key="19">
    <source>
        <dbReference type="Proteomes" id="UP001199424"/>
    </source>
</evidence>
<dbReference type="PANTHER" id="PTHR45528">
    <property type="entry name" value="SENSOR HISTIDINE KINASE CPXA"/>
    <property type="match status" value="1"/>
</dbReference>
<dbReference type="Pfam" id="PF00672">
    <property type="entry name" value="HAMP"/>
    <property type="match status" value="1"/>
</dbReference>
<keyword evidence="7 15" id="KW-0812">Transmembrane</keyword>
<dbReference type="PROSITE" id="PS50109">
    <property type="entry name" value="HIS_KIN"/>
    <property type="match status" value="1"/>
</dbReference>
<evidence type="ECO:0000256" key="5">
    <source>
        <dbReference type="ARBA" id="ARBA00022553"/>
    </source>
</evidence>
<reference evidence="18" key="1">
    <citation type="submission" date="2021-10" db="EMBL/GenBank/DDBJ databases">
        <title>Anaerobic single-cell dispensing facilitates the cultivation of human gut bacteria.</title>
        <authorList>
            <person name="Afrizal A."/>
        </authorList>
    </citation>
    <scope>NUCLEOTIDE SEQUENCE</scope>
    <source>
        <strain evidence="18">CLA-AA-H250</strain>
    </source>
</reference>
<proteinExistence type="predicted"/>
<dbReference type="InterPro" id="IPR036890">
    <property type="entry name" value="HATPase_C_sf"/>
</dbReference>
<dbReference type="CDD" id="cd00075">
    <property type="entry name" value="HATPase"/>
    <property type="match status" value="1"/>
</dbReference>
<feature type="domain" description="HAMP" evidence="17">
    <location>
        <begin position="213"/>
        <end position="265"/>
    </location>
</feature>
<name>A0AAE3AIP7_9FIRM</name>
<dbReference type="SUPFAM" id="SSF55874">
    <property type="entry name" value="ATPase domain of HSP90 chaperone/DNA topoisomerase II/histidine kinase"/>
    <property type="match status" value="1"/>
</dbReference>
<comment type="subcellular location">
    <subcellularLocation>
        <location evidence="2">Cell membrane</location>
        <topology evidence="2">Multi-pass membrane protein</topology>
    </subcellularLocation>
</comment>